<keyword evidence="1" id="KW-0812">Transmembrane</keyword>
<keyword evidence="1" id="KW-1133">Transmembrane helix</keyword>
<feature type="transmembrane region" description="Helical" evidence="1">
    <location>
        <begin position="32"/>
        <end position="57"/>
    </location>
</feature>
<accession>A0A1B0AWU8</accession>
<evidence type="ECO:0000313" key="2">
    <source>
        <dbReference type="EnsemblMetazoa" id="GPPI011458-PA"/>
    </source>
</evidence>
<reference evidence="3" key="1">
    <citation type="submission" date="2015-01" db="EMBL/GenBank/DDBJ databases">
        <authorList>
            <person name="Aksoy S."/>
            <person name="Warren W."/>
            <person name="Wilson R.K."/>
        </authorList>
    </citation>
    <scope>NUCLEOTIDE SEQUENCE [LARGE SCALE GENOMIC DNA]</scope>
    <source>
        <strain evidence="3">IAEA</strain>
    </source>
</reference>
<dbReference type="AlphaFoldDB" id="A0A1B0AWU8"/>
<name>A0A1B0AWU8_9MUSC</name>
<evidence type="ECO:0000256" key="1">
    <source>
        <dbReference type="SAM" id="Phobius"/>
    </source>
</evidence>
<dbReference type="Proteomes" id="UP000092460">
    <property type="component" value="Unassembled WGS sequence"/>
</dbReference>
<organism evidence="2 3">
    <name type="scientific">Glossina palpalis gambiensis</name>
    <dbReference type="NCBI Taxonomy" id="67801"/>
    <lineage>
        <taxon>Eukaryota</taxon>
        <taxon>Metazoa</taxon>
        <taxon>Ecdysozoa</taxon>
        <taxon>Arthropoda</taxon>
        <taxon>Hexapoda</taxon>
        <taxon>Insecta</taxon>
        <taxon>Pterygota</taxon>
        <taxon>Neoptera</taxon>
        <taxon>Endopterygota</taxon>
        <taxon>Diptera</taxon>
        <taxon>Brachycera</taxon>
        <taxon>Muscomorpha</taxon>
        <taxon>Hippoboscoidea</taxon>
        <taxon>Glossinidae</taxon>
        <taxon>Glossina</taxon>
    </lineage>
</organism>
<dbReference type="VEuPathDB" id="VectorBase:GPPI011458"/>
<keyword evidence="3" id="KW-1185">Reference proteome</keyword>
<reference evidence="2" key="2">
    <citation type="submission" date="2020-05" db="UniProtKB">
        <authorList>
            <consortium name="EnsemblMetazoa"/>
        </authorList>
    </citation>
    <scope>IDENTIFICATION</scope>
    <source>
        <strain evidence="2">IAEA</strain>
    </source>
</reference>
<dbReference type="EMBL" id="JXJN01004952">
    <property type="status" value="NOT_ANNOTATED_CDS"/>
    <property type="molecule type" value="Genomic_DNA"/>
</dbReference>
<sequence>MTSKYLMSCLPPRKPSSRDVGRIQKYEDEDQAMLWIEPCFSLLGGTAYAFSVTIPIFNDL</sequence>
<proteinExistence type="predicted"/>
<keyword evidence="1" id="KW-0472">Membrane</keyword>
<protein>
    <submittedName>
        <fullName evidence="2">Uncharacterized protein</fullName>
    </submittedName>
</protein>
<evidence type="ECO:0000313" key="3">
    <source>
        <dbReference type="Proteomes" id="UP000092460"/>
    </source>
</evidence>
<dbReference type="EnsemblMetazoa" id="GPPI011458-RA">
    <property type="protein sequence ID" value="GPPI011458-PA"/>
    <property type="gene ID" value="GPPI011458"/>
</dbReference>